<protein>
    <submittedName>
        <fullName evidence="1">Uncharacterized protein</fullName>
    </submittedName>
</protein>
<sequence length="77" mass="8315">MPQVPQCPTTRAGIVDFVDVPDQRVASPCGVTNAAHLKDSDDLDEAGLLPDEADVVDHVSRQVLARPVDPCEWIPII</sequence>
<proteinExistence type="predicted"/>
<dbReference type="Proteomes" id="UP001501509">
    <property type="component" value="Unassembled WGS sequence"/>
</dbReference>
<evidence type="ECO:0000313" key="2">
    <source>
        <dbReference type="Proteomes" id="UP001501509"/>
    </source>
</evidence>
<accession>A0ABP6CUI2</accession>
<evidence type="ECO:0000313" key="1">
    <source>
        <dbReference type="EMBL" id="GAA2626880.1"/>
    </source>
</evidence>
<comment type="caution">
    <text evidence="1">The sequence shown here is derived from an EMBL/GenBank/DDBJ whole genome shotgun (WGS) entry which is preliminary data.</text>
</comment>
<keyword evidence="2" id="KW-1185">Reference proteome</keyword>
<organism evidence="1 2">
    <name type="scientific">Actinomadura fulvescens</name>
    <dbReference type="NCBI Taxonomy" id="46160"/>
    <lineage>
        <taxon>Bacteria</taxon>
        <taxon>Bacillati</taxon>
        <taxon>Actinomycetota</taxon>
        <taxon>Actinomycetes</taxon>
        <taxon>Streptosporangiales</taxon>
        <taxon>Thermomonosporaceae</taxon>
        <taxon>Actinomadura</taxon>
    </lineage>
</organism>
<reference evidence="2" key="1">
    <citation type="journal article" date="2019" name="Int. J. Syst. Evol. Microbiol.">
        <title>The Global Catalogue of Microorganisms (GCM) 10K type strain sequencing project: providing services to taxonomists for standard genome sequencing and annotation.</title>
        <authorList>
            <consortium name="The Broad Institute Genomics Platform"/>
            <consortium name="The Broad Institute Genome Sequencing Center for Infectious Disease"/>
            <person name="Wu L."/>
            <person name="Ma J."/>
        </authorList>
    </citation>
    <scope>NUCLEOTIDE SEQUENCE [LARGE SCALE GENOMIC DNA]</scope>
    <source>
        <strain evidence="2">JCM 6833</strain>
    </source>
</reference>
<name>A0ABP6CUI2_9ACTN</name>
<dbReference type="EMBL" id="BAAATD010000013">
    <property type="protein sequence ID" value="GAA2626880.1"/>
    <property type="molecule type" value="Genomic_DNA"/>
</dbReference>
<gene>
    <name evidence="1" type="ORF">GCM10010411_74880</name>
</gene>